<dbReference type="EMBL" id="JBBHKQ010000002">
    <property type="protein sequence ID" value="MEJ5902719.1"/>
    <property type="molecule type" value="Genomic_DNA"/>
</dbReference>
<accession>A0ABD5K143</accession>
<dbReference type="InterPro" id="IPR029016">
    <property type="entry name" value="GAF-like_dom_sf"/>
</dbReference>
<dbReference type="SMART" id="SM00346">
    <property type="entry name" value="HTH_ICLR"/>
    <property type="match status" value="1"/>
</dbReference>
<protein>
    <submittedName>
        <fullName evidence="6">IclR family transcriptional regulator</fullName>
    </submittedName>
</protein>
<dbReference type="InterPro" id="IPR036390">
    <property type="entry name" value="WH_DNA-bd_sf"/>
</dbReference>
<evidence type="ECO:0000313" key="6">
    <source>
        <dbReference type="EMBL" id="MEJ5902719.1"/>
    </source>
</evidence>
<name>A0ABD5K143_9HYPH</name>
<dbReference type="AlphaFoldDB" id="A0ABD5K143"/>
<dbReference type="Gene3D" id="1.10.10.10">
    <property type="entry name" value="Winged helix-like DNA-binding domain superfamily/Winged helix DNA-binding domain"/>
    <property type="match status" value="1"/>
</dbReference>
<dbReference type="Gene3D" id="3.30.450.40">
    <property type="match status" value="1"/>
</dbReference>
<evidence type="ECO:0000313" key="7">
    <source>
        <dbReference type="EMBL" id="TNV11586.1"/>
    </source>
</evidence>
<organism evidence="6 9">
    <name type="scientific">Ochrobactrum teleogrylli</name>
    <dbReference type="NCBI Taxonomy" id="2479765"/>
    <lineage>
        <taxon>Bacteria</taxon>
        <taxon>Pseudomonadati</taxon>
        <taxon>Pseudomonadota</taxon>
        <taxon>Alphaproteobacteria</taxon>
        <taxon>Hyphomicrobiales</taxon>
        <taxon>Brucellaceae</taxon>
        <taxon>Brucella/Ochrobactrum group</taxon>
        <taxon>Ochrobactrum</taxon>
    </lineage>
</organism>
<dbReference type="PROSITE" id="PS51078">
    <property type="entry name" value="ICLR_ED"/>
    <property type="match status" value="1"/>
</dbReference>
<feature type="domain" description="IclR-ED" evidence="5">
    <location>
        <begin position="75"/>
        <end position="260"/>
    </location>
</feature>
<evidence type="ECO:0000256" key="3">
    <source>
        <dbReference type="ARBA" id="ARBA00023163"/>
    </source>
</evidence>
<proteinExistence type="predicted"/>
<dbReference type="EMBL" id="VEWL01000014">
    <property type="protein sequence ID" value="TNV11586.1"/>
    <property type="molecule type" value="Genomic_DNA"/>
</dbReference>
<keyword evidence="2" id="KW-0238">DNA-binding</keyword>
<comment type="caution">
    <text evidence="6">The sequence shown here is derived from an EMBL/GenBank/DDBJ whole genome shotgun (WGS) entry which is preliminary data.</text>
</comment>
<dbReference type="PROSITE" id="PS51077">
    <property type="entry name" value="HTH_ICLR"/>
    <property type="match status" value="1"/>
</dbReference>
<dbReference type="InterPro" id="IPR005471">
    <property type="entry name" value="Tscrpt_reg_IclR_N"/>
</dbReference>
<dbReference type="GO" id="GO:0006355">
    <property type="term" value="P:regulation of DNA-templated transcription"/>
    <property type="evidence" value="ECO:0007669"/>
    <property type="project" value="UniProtKB-ARBA"/>
</dbReference>
<keyword evidence="8" id="KW-1185">Reference proteome</keyword>
<keyword evidence="3" id="KW-0804">Transcription</keyword>
<dbReference type="Pfam" id="PF01614">
    <property type="entry name" value="IclR_C"/>
    <property type="match status" value="1"/>
</dbReference>
<evidence type="ECO:0000259" key="4">
    <source>
        <dbReference type="PROSITE" id="PS51077"/>
    </source>
</evidence>
<dbReference type="PANTHER" id="PTHR30136">
    <property type="entry name" value="HELIX-TURN-HELIX TRANSCRIPTIONAL REGULATOR, ICLR FAMILY"/>
    <property type="match status" value="1"/>
</dbReference>
<dbReference type="GO" id="GO:0003677">
    <property type="term" value="F:DNA binding"/>
    <property type="evidence" value="ECO:0007669"/>
    <property type="project" value="UniProtKB-KW"/>
</dbReference>
<dbReference type="RefSeq" id="WP_140026034.1">
    <property type="nucleotide sequence ID" value="NZ_JBBHKQ010000002.1"/>
</dbReference>
<dbReference type="InterPro" id="IPR014757">
    <property type="entry name" value="Tscrpt_reg_IclR_C"/>
</dbReference>
<evidence type="ECO:0000259" key="5">
    <source>
        <dbReference type="PROSITE" id="PS51078"/>
    </source>
</evidence>
<evidence type="ECO:0000256" key="2">
    <source>
        <dbReference type="ARBA" id="ARBA00023125"/>
    </source>
</evidence>
<keyword evidence="1" id="KW-0805">Transcription regulation</keyword>
<dbReference type="SUPFAM" id="SSF55781">
    <property type="entry name" value="GAF domain-like"/>
    <property type="match status" value="1"/>
</dbReference>
<dbReference type="Proteomes" id="UP001362311">
    <property type="component" value="Unassembled WGS sequence"/>
</dbReference>
<reference evidence="6 9" key="2">
    <citation type="submission" date="2024-03" db="EMBL/GenBank/DDBJ databases">
        <title>Reference genomes for the five species model microbial community.</title>
        <authorList>
            <person name="Padfield D."/>
        </authorList>
    </citation>
    <scope>NUCLEOTIDE SEQUENCE [LARGE SCALE GENOMIC DNA]</scope>
    <source>
        <strain evidence="6 9">AB1</strain>
    </source>
</reference>
<dbReference type="PANTHER" id="PTHR30136:SF8">
    <property type="entry name" value="TRANSCRIPTIONAL REGULATORY PROTEIN"/>
    <property type="match status" value="1"/>
</dbReference>
<reference evidence="7 8" key="1">
    <citation type="submission" date="2019-06" db="EMBL/GenBank/DDBJ databases">
        <title>Ochrobactrum cricket sp.nov., isolated from the insect Teleogryllus occipitalis living in deserted cropland.</title>
        <authorList>
            <person name="Hu M."/>
        </authorList>
    </citation>
    <scope>NUCLEOTIDE SEQUENCE [LARGE SCALE GENOMIC DNA]</scope>
    <source>
        <strain evidence="7 8">LCB8</strain>
    </source>
</reference>
<evidence type="ECO:0000256" key="1">
    <source>
        <dbReference type="ARBA" id="ARBA00023015"/>
    </source>
</evidence>
<sequence length="272" mass="29893">MSEPEENSRLLSTSLQRGLRILEAFEYGHQTLGLTELVSMTGIEKTAVQRFTRTLVASGLLIKDPTTRRYSPGPGLVRMGSIYLRGNQFIERATPHILACNHRLGKTVNMGVLDRGQITVVIRASGHEVVSPNVALGSSFPWHISAIGQAIVAFLPEEEAEKLIDEVRFVPYASGSLLTREDIVARLHKVRSERIATTHHEIFEGDISVAAPVFDASMRVVAAVNINLVRPGGTLSADEQEALAKTVSNVAGSISVREPWNDDFRTRMRDGR</sequence>
<evidence type="ECO:0000313" key="9">
    <source>
        <dbReference type="Proteomes" id="UP001362311"/>
    </source>
</evidence>
<dbReference type="InterPro" id="IPR036388">
    <property type="entry name" value="WH-like_DNA-bd_sf"/>
</dbReference>
<feature type="domain" description="HTH iclR-type" evidence="4">
    <location>
        <begin position="12"/>
        <end position="74"/>
    </location>
</feature>
<dbReference type="SUPFAM" id="SSF46785">
    <property type="entry name" value="Winged helix' DNA-binding domain"/>
    <property type="match status" value="1"/>
</dbReference>
<dbReference type="InterPro" id="IPR050707">
    <property type="entry name" value="HTH_MetabolicPath_Reg"/>
</dbReference>
<gene>
    <name evidence="7" type="ORF">FIC94_18915</name>
    <name evidence="6" type="ORF">WIX40_21760</name>
</gene>
<evidence type="ECO:0000313" key="8">
    <source>
        <dbReference type="Proteomes" id="UP000312784"/>
    </source>
</evidence>
<dbReference type="Proteomes" id="UP000312784">
    <property type="component" value="Unassembled WGS sequence"/>
</dbReference>
<dbReference type="Pfam" id="PF09339">
    <property type="entry name" value="HTH_IclR"/>
    <property type="match status" value="1"/>
</dbReference>